<name>A0A6A6PPF4_9PEZI</name>
<dbReference type="InterPro" id="IPR041681">
    <property type="entry name" value="PH_9"/>
</dbReference>
<dbReference type="GeneID" id="54478373"/>
<dbReference type="Pfam" id="PF15410">
    <property type="entry name" value="PH_9"/>
    <property type="match status" value="1"/>
</dbReference>
<proteinExistence type="predicted"/>
<dbReference type="Gene3D" id="1.10.1000.11">
    <property type="entry name" value="Arf Nucleotide-binding Site Opener,domain 2"/>
    <property type="match status" value="1"/>
</dbReference>
<feature type="compositionally biased region" description="Basic and acidic residues" evidence="1">
    <location>
        <begin position="184"/>
        <end position="193"/>
    </location>
</feature>
<dbReference type="RefSeq" id="XP_033588560.1">
    <property type="nucleotide sequence ID" value="XM_033737371.1"/>
</dbReference>
<feature type="region of interest" description="Disordered" evidence="1">
    <location>
        <begin position="590"/>
        <end position="697"/>
    </location>
</feature>
<reference evidence="3" key="1">
    <citation type="journal article" date="2020" name="Stud. Mycol.">
        <title>101 Dothideomycetes genomes: a test case for predicting lifestyles and emergence of pathogens.</title>
        <authorList>
            <person name="Haridas S."/>
            <person name="Albert R."/>
            <person name="Binder M."/>
            <person name="Bloem J."/>
            <person name="Labutti K."/>
            <person name="Salamov A."/>
            <person name="Andreopoulos B."/>
            <person name="Baker S."/>
            <person name="Barry K."/>
            <person name="Bills G."/>
            <person name="Bluhm B."/>
            <person name="Cannon C."/>
            <person name="Castanera R."/>
            <person name="Culley D."/>
            <person name="Daum C."/>
            <person name="Ezra D."/>
            <person name="Gonzalez J."/>
            <person name="Henrissat B."/>
            <person name="Kuo A."/>
            <person name="Liang C."/>
            <person name="Lipzen A."/>
            <person name="Lutzoni F."/>
            <person name="Magnuson J."/>
            <person name="Mondo S."/>
            <person name="Nolan M."/>
            <person name="Ohm R."/>
            <person name="Pangilinan J."/>
            <person name="Park H.-J."/>
            <person name="Ramirez L."/>
            <person name="Alfaro M."/>
            <person name="Sun H."/>
            <person name="Tritt A."/>
            <person name="Yoshinaga Y."/>
            <person name="Zwiers L.-H."/>
            <person name="Turgeon B."/>
            <person name="Goodwin S."/>
            <person name="Spatafora J."/>
            <person name="Crous P."/>
            <person name="Grigoriev I."/>
        </authorList>
    </citation>
    <scope>NUCLEOTIDE SEQUENCE</scope>
    <source>
        <strain evidence="3">CBS 113389</strain>
    </source>
</reference>
<evidence type="ECO:0000256" key="1">
    <source>
        <dbReference type="SAM" id="MobiDB-lite"/>
    </source>
</evidence>
<dbReference type="Pfam" id="PF01369">
    <property type="entry name" value="Sec7"/>
    <property type="match status" value="1"/>
</dbReference>
<feature type="compositionally biased region" description="Polar residues" evidence="1">
    <location>
        <begin position="167"/>
        <end position="183"/>
    </location>
</feature>
<feature type="region of interest" description="Disordered" evidence="1">
    <location>
        <begin position="1332"/>
        <end position="1361"/>
    </location>
</feature>
<dbReference type="EMBL" id="MU001637">
    <property type="protein sequence ID" value="KAF2481990.1"/>
    <property type="molecule type" value="Genomic_DNA"/>
</dbReference>
<dbReference type="SUPFAM" id="SSF48425">
    <property type="entry name" value="Sec7 domain"/>
    <property type="match status" value="1"/>
</dbReference>
<evidence type="ECO:0000259" key="2">
    <source>
        <dbReference type="PROSITE" id="PS50190"/>
    </source>
</evidence>
<dbReference type="InterPro" id="IPR000904">
    <property type="entry name" value="Sec7_dom"/>
</dbReference>
<feature type="compositionally biased region" description="Polar residues" evidence="1">
    <location>
        <begin position="358"/>
        <end position="372"/>
    </location>
</feature>
<feature type="compositionally biased region" description="Polar residues" evidence="1">
    <location>
        <begin position="590"/>
        <end position="599"/>
    </location>
</feature>
<dbReference type="GO" id="GO:0005085">
    <property type="term" value="F:guanyl-nucleotide exchange factor activity"/>
    <property type="evidence" value="ECO:0007669"/>
    <property type="project" value="InterPro"/>
</dbReference>
<organism evidence="3 4">
    <name type="scientific">Neohortaea acidophila</name>
    <dbReference type="NCBI Taxonomy" id="245834"/>
    <lineage>
        <taxon>Eukaryota</taxon>
        <taxon>Fungi</taxon>
        <taxon>Dikarya</taxon>
        <taxon>Ascomycota</taxon>
        <taxon>Pezizomycotina</taxon>
        <taxon>Dothideomycetes</taxon>
        <taxon>Dothideomycetidae</taxon>
        <taxon>Mycosphaerellales</taxon>
        <taxon>Teratosphaeriaceae</taxon>
        <taxon>Neohortaea</taxon>
    </lineage>
</organism>
<dbReference type="SUPFAM" id="SSF50729">
    <property type="entry name" value="PH domain-like"/>
    <property type="match status" value="1"/>
</dbReference>
<accession>A0A6A6PPF4</accession>
<feature type="region of interest" description="Disordered" evidence="1">
    <location>
        <begin position="502"/>
        <end position="571"/>
    </location>
</feature>
<gene>
    <name evidence="3" type="ORF">BDY17DRAFT_325490</name>
</gene>
<dbReference type="Gene3D" id="2.30.29.30">
    <property type="entry name" value="Pleckstrin-homology domain (PH domain)/Phosphotyrosine-binding domain (PTB)"/>
    <property type="match status" value="1"/>
</dbReference>
<feature type="region of interest" description="Disordered" evidence="1">
    <location>
        <begin position="905"/>
        <end position="970"/>
    </location>
</feature>
<dbReference type="OrthoDB" id="2157641at2759"/>
<dbReference type="GO" id="GO:0032012">
    <property type="term" value="P:regulation of ARF protein signal transduction"/>
    <property type="evidence" value="ECO:0007669"/>
    <property type="project" value="InterPro"/>
</dbReference>
<feature type="compositionally biased region" description="Polar residues" evidence="1">
    <location>
        <begin position="434"/>
        <end position="454"/>
    </location>
</feature>
<dbReference type="InterPro" id="IPR023394">
    <property type="entry name" value="Sec7_C_sf"/>
</dbReference>
<dbReference type="Proteomes" id="UP000799767">
    <property type="component" value="Unassembled WGS sequence"/>
</dbReference>
<feature type="domain" description="SEC7" evidence="2">
    <location>
        <begin position="723"/>
        <end position="888"/>
    </location>
</feature>
<feature type="region of interest" description="Disordered" evidence="1">
    <location>
        <begin position="1484"/>
        <end position="1510"/>
    </location>
</feature>
<dbReference type="SMART" id="SM00222">
    <property type="entry name" value="Sec7"/>
    <property type="match status" value="1"/>
</dbReference>
<feature type="compositionally biased region" description="Low complexity" evidence="1">
    <location>
        <begin position="10"/>
        <end position="21"/>
    </location>
</feature>
<feature type="compositionally biased region" description="Basic and acidic residues" evidence="1">
    <location>
        <begin position="54"/>
        <end position="63"/>
    </location>
</feature>
<feature type="compositionally biased region" description="Polar residues" evidence="1">
    <location>
        <begin position="135"/>
        <end position="150"/>
    </location>
</feature>
<feature type="region of interest" description="Disordered" evidence="1">
    <location>
        <begin position="1"/>
        <end position="219"/>
    </location>
</feature>
<keyword evidence="4" id="KW-1185">Reference proteome</keyword>
<feature type="region of interest" description="Disordered" evidence="1">
    <location>
        <begin position="348"/>
        <end position="454"/>
    </location>
</feature>
<feature type="compositionally biased region" description="Polar residues" evidence="1">
    <location>
        <begin position="671"/>
        <end position="697"/>
    </location>
</feature>
<evidence type="ECO:0000313" key="3">
    <source>
        <dbReference type="EMBL" id="KAF2481990.1"/>
    </source>
</evidence>
<feature type="compositionally biased region" description="Polar residues" evidence="1">
    <location>
        <begin position="907"/>
        <end position="919"/>
    </location>
</feature>
<protein>
    <recommendedName>
        <fullName evidence="2">SEC7 domain-containing protein</fullName>
    </recommendedName>
</protein>
<dbReference type="PROSITE" id="PS50190">
    <property type="entry name" value="SEC7"/>
    <property type="match status" value="1"/>
</dbReference>
<evidence type="ECO:0000313" key="4">
    <source>
        <dbReference type="Proteomes" id="UP000799767"/>
    </source>
</evidence>
<dbReference type="InterPro" id="IPR035999">
    <property type="entry name" value="Sec7_dom_sf"/>
</dbReference>
<dbReference type="PANTHER" id="PTHR10663">
    <property type="entry name" value="GUANYL-NUCLEOTIDE EXCHANGE FACTOR"/>
    <property type="match status" value="1"/>
</dbReference>
<dbReference type="PANTHER" id="PTHR10663:SF373">
    <property type="entry name" value="PH AND SEC7 DOMAIN-CONTAINING PROTEIN C11E3.11C"/>
    <property type="match status" value="1"/>
</dbReference>
<dbReference type="InterPro" id="IPR011993">
    <property type="entry name" value="PH-like_dom_sf"/>
</dbReference>
<sequence>MDAHAAPVAGPSSSSQQPGSPRIASDAIAPRNSSKHHASPSPPSTPTNRRRPTHREQDRDKRPLRPSASVPNVIDPTQRHSHGLSWSSTTRDSVVDGLLVSLDSFSRSDERTTPNDSLFDTSKYMFSQKPPPLPIQSSTRSLASTSNDGNPITMPDSPTRRHARRSLSGSHPQRNSTTNARSSPTKDWRDSRTSTDIQKPTANPIDSVIPTDTPDRGRFQYPRDLIADKANKRWKRRSMSVDQIFADAVFNASNSVIDRGRPVPSLFSKYDAGYDVAPEPLIAGGPRGKDNPTARGPVYLDQAAQRSTLRKVTTHTDLRMASAQSPLSPTISPAVRTQATNFVRQNAIRPETGEHSKAQPSPASYNSTSQHGPPSVRERPGFFRRMFGGGTSSRSTPIPSAPPQLPQIPVQASSIHPALRNNPPAESQPMIAATPQSTKESQPPGSPSSLNKRPSTLFRRRKKSLANAPPPPPLPLAFLKDANGNATSQADSLLKAMDPYLAANDKGAPNKNGVSRPSTRESTTEDSDNPDIFHSGYTPKLGSRDFPPVPPPKTSIEKGESQQAKMKVKKRTPETLAPIGTSFLLNPSSKDLSAASMSPVSPIAPSPRQETAARSKASTVNRIASSPVSPVESPFPPRKTSVISSVGSDRPDSKTSNRVAAKPLTRDQPLDGQTSLSKVVESQSRMRTGGSPTIETATGTIAPSRVYTPTLASSQYHSATSLPLPGVQVQDEPVKASSELVDDGAEYRERARKIYEGDEEDVTKAEASAWLGERNTLSTRTLAAYMDLFDFTGINILAALRLLCEKLELKGETQQFDRIITALSARWCACNSTHGFKAQDVIHTICYSLILLNTDLHLADIEGKMSRSAYVKNTLPTIKRVVADAAPNAFDNTVRPAPLASRPTLPWSISSNSVPQTPGSPGIAASGRQSLDERPMQQKQLSARPPAVRQDSDTADSTAGSSSLVKEPWTGSTRAWESEIEAILKSFFVAIKLEPLPLRGGPVAEQPTTERNLSVANLTGLKRSNSVLSKNASDTASSRSKPGLRSMTLGKYNLSRSKIYSASTLSSSKTSFDDGNSLFSPAQSMWSRTLTSASAHSLGQHSSAADFKHSIGFANALSQAIIREEHAGLDNDSASMSVPRALLDDEALTLEGAPWAKEGLVKHKHHLETPGKKAKERNWVDCFAVISKGKLTLFAFHTSTTKAASMGRKALSKNQAGGRGAKVGGGDWMENAEQLDSFVLRQTIASTLPPPGYSKTRPHVWALSLPTGAVHLFQVGTLEIAREFMSTANYWSARLSKEPLSGGVSNVEYGWSEQVINPALIERTSTPPLSAAAAARNSGSGPPISYRQHKPSASVGTISKQSMTSSLRTSLDAVGSGKARLPADKVHLAEWQPPTQSMMASQLMEVDQLKALTAYVGHVEAELARHNELKGAIELAFTQRHTNFNRALANWQKKSEYLLRENIKFQTYVDSLSAAQKAREQFYATKTSQAEDAGEKETAMPPAAPAEVDVDEAIHRDLVGRGEEEV</sequence>